<dbReference type="OrthoDB" id="3437960at2759"/>
<evidence type="ECO:0000256" key="1">
    <source>
        <dbReference type="ARBA" id="ARBA00004123"/>
    </source>
</evidence>
<reference evidence="9" key="1">
    <citation type="journal article" date="2018" name="Nat. Microbiol.">
        <title>Leveraging single-cell genomics to expand the fungal tree of life.</title>
        <authorList>
            <person name="Ahrendt S.R."/>
            <person name="Quandt C.A."/>
            <person name="Ciobanu D."/>
            <person name="Clum A."/>
            <person name="Salamov A."/>
            <person name="Andreopoulos B."/>
            <person name="Cheng J.F."/>
            <person name="Woyke T."/>
            <person name="Pelin A."/>
            <person name="Henrissat B."/>
            <person name="Reynolds N.K."/>
            <person name="Benny G.L."/>
            <person name="Smith M.E."/>
            <person name="James T.Y."/>
            <person name="Grigoriev I.V."/>
        </authorList>
    </citation>
    <scope>NUCLEOTIDE SEQUENCE [LARGE SCALE GENOMIC DNA]</scope>
    <source>
        <strain evidence="9">RSA 1356</strain>
    </source>
</reference>
<dbReference type="GO" id="GO:0001006">
    <property type="term" value="F:RNA polymerase III type 3 promoter sequence-specific DNA binding"/>
    <property type="evidence" value="ECO:0007669"/>
    <property type="project" value="TreeGrafter"/>
</dbReference>
<dbReference type="GO" id="GO:0042796">
    <property type="term" value="P:snRNA transcription by RNA polymerase III"/>
    <property type="evidence" value="ECO:0007669"/>
    <property type="project" value="TreeGrafter"/>
</dbReference>
<dbReference type="GO" id="GO:0019185">
    <property type="term" value="C:snRNA-activating protein complex"/>
    <property type="evidence" value="ECO:0007669"/>
    <property type="project" value="TreeGrafter"/>
</dbReference>
<dbReference type="Pfam" id="PF12251">
    <property type="entry name" value="SNAPC3"/>
    <property type="match status" value="1"/>
</dbReference>
<dbReference type="Proteomes" id="UP000271241">
    <property type="component" value="Unassembled WGS sequence"/>
</dbReference>
<sequence>MSPYHASLPADSSTVVRPGTLCATFCDALHEFDALVASSDRSTQERQRQARRCKTKGYAATVKQYFSNTSLLVLLRQHFEEARQLTGPDAAVEWQTSAAPNEPSDDDGQPVGRAKRARTTLAAQVRATASILEQSQLGTLQQTERITVPLRRRPDINYLSEETTPQRAAPARGQTPEAIVVAAFFSADKPYPRTEEVELLSSHSVRELFKHIECHLGSAGGESTGGVGGGFCCIGRSVYVDPDSELSVTHGRRVLDWLMKRTPEMETDPPRLCSLNDLLVGMDICIGKANILSHGPNCTHIFMFKDVRLFGAPTELPASVYPRTIFRSKILRAKCRMCTIYPAEVVVVDDVHSGDTPCFLCSGCHAMFTRSASGQPLRTIREYPYASTRVTAEEGGGEDA</sequence>
<dbReference type="GO" id="GO:0000978">
    <property type="term" value="F:RNA polymerase II cis-regulatory region sequence-specific DNA binding"/>
    <property type="evidence" value="ECO:0007669"/>
    <property type="project" value="TreeGrafter"/>
</dbReference>
<dbReference type="InterPro" id="IPR022042">
    <property type="entry name" value="snRNA-activating_su3"/>
</dbReference>
<keyword evidence="3" id="KW-0805">Transcription regulation</keyword>
<feature type="region of interest" description="Disordered" evidence="7">
    <location>
        <begin position="97"/>
        <end position="118"/>
    </location>
</feature>
<comment type="similarity">
    <text evidence="2">Belongs to the SNAPC3/SRD2 family.</text>
</comment>
<evidence type="ECO:0000256" key="2">
    <source>
        <dbReference type="ARBA" id="ARBA00010410"/>
    </source>
</evidence>
<evidence type="ECO:0000313" key="9">
    <source>
        <dbReference type="Proteomes" id="UP000271241"/>
    </source>
</evidence>
<organism evidence="8 9">
    <name type="scientific">Thamnocephalis sphaerospora</name>
    <dbReference type="NCBI Taxonomy" id="78915"/>
    <lineage>
        <taxon>Eukaryota</taxon>
        <taxon>Fungi</taxon>
        <taxon>Fungi incertae sedis</taxon>
        <taxon>Zoopagomycota</taxon>
        <taxon>Zoopagomycotina</taxon>
        <taxon>Zoopagomycetes</taxon>
        <taxon>Zoopagales</taxon>
        <taxon>Sigmoideomycetaceae</taxon>
        <taxon>Thamnocephalis</taxon>
    </lineage>
</organism>
<evidence type="ECO:0000256" key="5">
    <source>
        <dbReference type="ARBA" id="ARBA00023163"/>
    </source>
</evidence>
<dbReference type="PANTHER" id="PTHR13421:SF16">
    <property type="entry name" value="SNRNA-ACTIVATING PROTEIN COMPLEX SUBUNIT 3"/>
    <property type="match status" value="1"/>
</dbReference>
<keyword evidence="6" id="KW-0539">Nucleus</keyword>
<evidence type="ECO:0000256" key="3">
    <source>
        <dbReference type="ARBA" id="ARBA00023015"/>
    </source>
</evidence>
<dbReference type="GO" id="GO:0003681">
    <property type="term" value="F:bent DNA binding"/>
    <property type="evidence" value="ECO:0007669"/>
    <property type="project" value="TreeGrafter"/>
</dbReference>
<gene>
    <name evidence="8" type="ORF">THASP1DRAFT_27231</name>
</gene>
<dbReference type="GO" id="GO:0001046">
    <property type="term" value="F:core promoter sequence-specific DNA binding"/>
    <property type="evidence" value="ECO:0007669"/>
    <property type="project" value="TreeGrafter"/>
</dbReference>
<protein>
    <submittedName>
        <fullName evidence="8">snRNA-activating protein of 50kDa MW C terminal-domain-containing protein</fullName>
    </submittedName>
</protein>
<name>A0A4P9XX93_9FUNG</name>
<proteinExistence type="inferred from homology"/>
<dbReference type="PANTHER" id="PTHR13421">
    <property type="entry name" value="SNRNA-ACTIVATING PROTEIN COMPLEX SUBUNIT 3"/>
    <property type="match status" value="1"/>
</dbReference>
<keyword evidence="9" id="KW-1185">Reference proteome</keyword>
<dbReference type="STRING" id="78915.A0A4P9XX93"/>
<evidence type="ECO:0000256" key="4">
    <source>
        <dbReference type="ARBA" id="ARBA00023125"/>
    </source>
</evidence>
<evidence type="ECO:0000313" key="8">
    <source>
        <dbReference type="EMBL" id="RKP10986.1"/>
    </source>
</evidence>
<dbReference type="GO" id="GO:0005634">
    <property type="term" value="C:nucleus"/>
    <property type="evidence" value="ECO:0007669"/>
    <property type="project" value="UniProtKB-SubCell"/>
</dbReference>
<accession>A0A4P9XX93</accession>
<keyword evidence="5" id="KW-0804">Transcription</keyword>
<dbReference type="EMBL" id="KZ992430">
    <property type="protein sequence ID" value="RKP10986.1"/>
    <property type="molecule type" value="Genomic_DNA"/>
</dbReference>
<comment type="subcellular location">
    <subcellularLocation>
        <location evidence="1">Nucleus</location>
    </subcellularLocation>
</comment>
<dbReference type="AlphaFoldDB" id="A0A4P9XX93"/>
<dbReference type="GO" id="GO:0042795">
    <property type="term" value="P:snRNA transcription by RNA polymerase II"/>
    <property type="evidence" value="ECO:0007669"/>
    <property type="project" value="TreeGrafter"/>
</dbReference>
<evidence type="ECO:0000256" key="6">
    <source>
        <dbReference type="ARBA" id="ARBA00023242"/>
    </source>
</evidence>
<evidence type="ECO:0000256" key="7">
    <source>
        <dbReference type="SAM" id="MobiDB-lite"/>
    </source>
</evidence>
<keyword evidence="4" id="KW-0238">DNA-binding</keyword>